<dbReference type="FunFam" id="2.40.50.770:FF:000004">
    <property type="entry name" value="RecQ-mediated instability protein (DUF1767)"/>
    <property type="match status" value="1"/>
</dbReference>
<comment type="caution">
    <text evidence="6">The sequence shown here is derived from an EMBL/GenBank/DDBJ whole genome shotgun (WGS) entry which is preliminary data.</text>
</comment>
<proteinExistence type="inferred from homology"/>
<feature type="compositionally biased region" description="Gly residues" evidence="4">
    <location>
        <begin position="32"/>
        <end position="43"/>
    </location>
</feature>
<evidence type="ECO:0000256" key="3">
    <source>
        <dbReference type="ARBA" id="ARBA00077519"/>
    </source>
</evidence>
<dbReference type="PANTHER" id="PTHR14790">
    <property type="entry name" value="RECQ-MEDIATED GENOME INSTABILITY PROTEIN 1 RMI1"/>
    <property type="match status" value="1"/>
</dbReference>
<evidence type="ECO:0000256" key="4">
    <source>
        <dbReference type="SAM" id="MobiDB-lite"/>
    </source>
</evidence>
<dbReference type="GO" id="GO:0016604">
    <property type="term" value="C:nuclear body"/>
    <property type="evidence" value="ECO:0007669"/>
    <property type="project" value="TreeGrafter"/>
</dbReference>
<evidence type="ECO:0000313" key="7">
    <source>
        <dbReference type="Proteomes" id="UP001054889"/>
    </source>
</evidence>
<name>A0AAV5EZI5_ELECO</name>
<feature type="region of interest" description="Disordered" evidence="4">
    <location>
        <begin position="1"/>
        <end position="193"/>
    </location>
</feature>
<dbReference type="Gene3D" id="2.40.50.770">
    <property type="entry name" value="RecQ-mediated genome instability protein Rmi1, C-terminal domain"/>
    <property type="match status" value="1"/>
</dbReference>
<evidence type="ECO:0000313" key="6">
    <source>
        <dbReference type="EMBL" id="GJN27817.1"/>
    </source>
</evidence>
<feature type="domain" description="RecQ mediated genome instability protein 1 OB-fold" evidence="5">
    <location>
        <begin position="256"/>
        <end position="366"/>
    </location>
</feature>
<reference evidence="6" key="1">
    <citation type="journal article" date="2018" name="DNA Res.">
        <title>Multiple hybrid de novo genome assembly of finger millet, an orphan allotetraploid crop.</title>
        <authorList>
            <person name="Hatakeyama M."/>
            <person name="Aluri S."/>
            <person name="Balachadran M.T."/>
            <person name="Sivarajan S.R."/>
            <person name="Patrignani A."/>
            <person name="Gruter S."/>
            <person name="Poveda L."/>
            <person name="Shimizu-Inatsugi R."/>
            <person name="Baeten J."/>
            <person name="Francoijs K.J."/>
            <person name="Nataraja K.N."/>
            <person name="Reddy Y.A.N."/>
            <person name="Phadnis S."/>
            <person name="Ravikumar R.L."/>
            <person name="Schlapbach R."/>
            <person name="Sreeman S.M."/>
            <person name="Shimizu K.K."/>
        </authorList>
    </citation>
    <scope>NUCLEOTIDE SEQUENCE</scope>
</reference>
<keyword evidence="7" id="KW-1185">Reference proteome</keyword>
<feature type="compositionally biased region" description="Pro residues" evidence="4">
    <location>
        <begin position="102"/>
        <end position="143"/>
    </location>
</feature>
<accession>A0AAV5EZI5</accession>
<reference evidence="6" key="2">
    <citation type="submission" date="2021-12" db="EMBL/GenBank/DDBJ databases">
        <title>Resequencing data analysis of finger millet.</title>
        <authorList>
            <person name="Hatakeyama M."/>
            <person name="Aluri S."/>
            <person name="Balachadran M.T."/>
            <person name="Sivarajan S.R."/>
            <person name="Poveda L."/>
            <person name="Shimizu-Inatsugi R."/>
            <person name="Schlapbach R."/>
            <person name="Sreeman S.M."/>
            <person name="Shimizu K.K."/>
        </authorList>
    </citation>
    <scope>NUCLEOTIDE SEQUENCE</scope>
</reference>
<protein>
    <recommendedName>
        <fullName evidence="2">RecQ-mediated genome instability protein 1</fullName>
    </recommendedName>
    <alternativeName>
        <fullName evidence="3">BLM-associated protein of 75 kDa homolog</fullName>
    </alternativeName>
</protein>
<gene>
    <name evidence="6" type="primary">gb15869</name>
    <name evidence="6" type="ORF">PR202_gb15869</name>
</gene>
<evidence type="ECO:0000256" key="1">
    <source>
        <dbReference type="ARBA" id="ARBA00006395"/>
    </source>
</evidence>
<dbReference type="InterPro" id="IPR013894">
    <property type="entry name" value="RMI1_OB"/>
</dbReference>
<dbReference type="PANTHER" id="PTHR14790:SF15">
    <property type="entry name" value="RECQ-MEDIATED GENOME INSTABILITY PROTEIN 1"/>
    <property type="match status" value="1"/>
</dbReference>
<dbReference type="Pfam" id="PF08585">
    <property type="entry name" value="RMI1_N_C"/>
    <property type="match status" value="1"/>
</dbReference>
<feature type="compositionally biased region" description="Pro residues" evidence="4">
    <location>
        <begin position="153"/>
        <end position="175"/>
    </location>
</feature>
<dbReference type="Proteomes" id="UP001054889">
    <property type="component" value="Unassembled WGS sequence"/>
</dbReference>
<dbReference type="InterPro" id="IPR042470">
    <property type="entry name" value="RMI1_N_C_sf"/>
</dbReference>
<dbReference type="EMBL" id="BQKI01000079">
    <property type="protein sequence ID" value="GJN27817.1"/>
    <property type="molecule type" value="Genomic_DNA"/>
</dbReference>
<dbReference type="GO" id="GO:0000712">
    <property type="term" value="P:resolution of meiotic recombination intermediates"/>
    <property type="evidence" value="ECO:0007669"/>
    <property type="project" value="TreeGrafter"/>
</dbReference>
<sequence>MRRRNLIVTSDSDEEDEEGTATTASASASVASGGGASGSGSGGRPSFANPSPLAVPFPSLSLSPSAPIMISDDDEEEDVDEILDPDGDSPFVDAAEDISPTAPAPPPPPAARTPIQNPAPFPAPTRTPTPPPSGGPSPVPAPTRTPVLTPLPSRGPSPVPAPTRTPTPTPTPPSAGAPSPATHLRSTPPLSAMSGRLRSVDEFLLRLGLHLRPEWLESCAAVLPGFDGLGSAEVQARRCFEQFLFADMNTCGAGVLPEGVGNMHAVVLDGPFVLQVDEIVNISAPLRERYRETHAGPKRCLKLSMTDGIQRIFGMEYRPIKDLEVLAPAGLKIVIRNVHIRRGLLMLVPEVIEILGGVVDDLEAARDRLVSEVNKPPRGKRKQGGLPLSSRATLAAWPGSSNVTNGSQGIPLAAAVNSSHSTGLGTV</sequence>
<feature type="compositionally biased region" description="Low complexity" evidence="4">
    <location>
        <begin position="20"/>
        <end position="31"/>
    </location>
</feature>
<dbReference type="GO" id="GO:0031422">
    <property type="term" value="C:RecQ family helicase-topoisomerase III complex"/>
    <property type="evidence" value="ECO:0007669"/>
    <property type="project" value="TreeGrafter"/>
</dbReference>
<dbReference type="AlphaFoldDB" id="A0AAV5EZI5"/>
<comment type="similarity">
    <text evidence="1">Belongs to the RMI1 family.</text>
</comment>
<organism evidence="6 7">
    <name type="scientific">Eleusine coracana subsp. coracana</name>
    <dbReference type="NCBI Taxonomy" id="191504"/>
    <lineage>
        <taxon>Eukaryota</taxon>
        <taxon>Viridiplantae</taxon>
        <taxon>Streptophyta</taxon>
        <taxon>Embryophyta</taxon>
        <taxon>Tracheophyta</taxon>
        <taxon>Spermatophyta</taxon>
        <taxon>Magnoliopsida</taxon>
        <taxon>Liliopsida</taxon>
        <taxon>Poales</taxon>
        <taxon>Poaceae</taxon>
        <taxon>PACMAD clade</taxon>
        <taxon>Chloridoideae</taxon>
        <taxon>Cynodonteae</taxon>
        <taxon>Eleusininae</taxon>
        <taxon>Eleusine</taxon>
    </lineage>
</organism>
<dbReference type="GO" id="GO:0000724">
    <property type="term" value="P:double-strand break repair via homologous recombination"/>
    <property type="evidence" value="ECO:0007669"/>
    <property type="project" value="TreeGrafter"/>
</dbReference>
<feature type="compositionally biased region" description="Acidic residues" evidence="4">
    <location>
        <begin position="71"/>
        <end position="87"/>
    </location>
</feature>
<evidence type="ECO:0000259" key="5">
    <source>
        <dbReference type="Pfam" id="PF08585"/>
    </source>
</evidence>
<dbReference type="SMART" id="SM01161">
    <property type="entry name" value="DUF1767"/>
    <property type="match status" value="1"/>
</dbReference>
<evidence type="ECO:0000256" key="2">
    <source>
        <dbReference type="ARBA" id="ARBA00018987"/>
    </source>
</evidence>
<feature type="compositionally biased region" description="Low complexity" evidence="4">
    <location>
        <begin position="50"/>
        <end position="67"/>
    </location>
</feature>